<evidence type="ECO:0000313" key="2">
    <source>
        <dbReference type="Proteomes" id="UP000814140"/>
    </source>
</evidence>
<sequence>MTDRTLNSDQQLALHALRDSLERDSLFLDSDTLARDDPTLLRFLRARSFHVKQARQMIKACLEWRRTTEGEGIDALYRRLDPYDYPEREDVFKCWPMWFHKTDKKGRPLNIQSLGGVNMPKLYKHVSPERHWQTILVNAESLQREVLPAASAQAGRQVEQALVIVDLKGYGLSQFWQMKWLAKQSFEVSQSYFPETMGQLAIINAPSSFTAIWGVIRPWLSPATISKVSILGHDYQKTLLELVDAENLPESLGGSCLCEHAGGCHLSNAGPWMEGRAERRERINGQCTGSGG</sequence>
<name>A0ACB8SYT7_9AGAM</name>
<keyword evidence="2" id="KW-1185">Reference proteome</keyword>
<protein>
    <submittedName>
        <fullName evidence="1">CRAL/TRIO domain-containing protein</fullName>
    </submittedName>
</protein>
<reference evidence="1" key="1">
    <citation type="submission" date="2021-03" db="EMBL/GenBank/DDBJ databases">
        <authorList>
            <consortium name="DOE Joint Genome Institute"/>
            <person name="Ahrendt S."/>
            <person name="Looney B.P."/>
            <person name="Miyauchi S."/>
            <person name="Morin E."/>
            <person name="Drula E."/>
            <person name="Courty P.E."/>
            <person name="Chicoki N."/>
            <person name="Fauchery L."/>
            <person name="Kohler A."/>
            <person name="Kuo A."/>
            <person name="Labutti K."/>
            <person name="Pangilinan J."/>
            <person name="Lipzen A."/>
            <person name="Riley R."/>
            <person name="Andreopoulos W."/>
            <person name="He G."/>
            <person name="Johnson J."/>
            <person name="Barry K.W."/>
            <person name="Grigoriev I.V."/>
            <person name="Nagy L."/>
            <person name="Hibbett D."/>
            <person name="Henrissat B."/>
            <person name="Matheny P.B."/>
            <person name="Labbe J."/>
            <person name="Martin F."/>
        </authorList>
    </citation>
    <scope>NUCLEOTIDE SEQUENCE</scope>
    <source>
        <strain evidence="1">HHB10654</strain>
    </source>
</reference>
<comment type="caution">
    <text evidence="1">The sequence shown here is derived from an EMBL/GenBank/DDBJ whole genome shotgun (WGS) entry which is preliminary data.</text>
</comment>
<gene>
    <name evidence="1" type="ORF">BV25DRAFT_1907913</name>
</gene>
<dbReference type="EMBL" id="MU277211">
    <property type="protein sequence ID" value="KAI0061678.1"/>
    <property type="molecule type" value="Genomic_DNA"/>
</dbReference>
<accession>A0ACB8SYT7</accession>
<dbReference type="Proteomes" id="UP000814140">
    <property type="component" value="Unassembled WGS sequence"/>
</dbReference>
<organism evidence="1 2">
    <name type="scientific">Artomyces pyxidatus</name>
    <dbReference type="NCBI Taxonomy" id="48021"/>
    <lineage>
        <taxon>Eukaryota</taxon>
        <taxon>Fungi</taxon>
        <taxon>Dikarya</taxon>
        <taxon>Basidiomycota</taxon>
        <taxon>Agaricomycotina</taxon>
        <taxon>Agaricomycetes</taxon>
        <taxon>Russulales</taxon>
        <taxon>Auriscalpiaceae</taxon>
        <taxon>Artomyces</taxon>
    </lineage>
</organism>
<proteinExistence type="predicted"/>
<evidence type="ECO:0000313" key="1">
    <source>
        <dbReference type="EMBL" id="KAI0061678.1"/>
    </source>
</evidence>
<reference evidence="1" key="2">
    <citation type="journal article" date="2022" name="New Phytol.">
        <title>Evolutionary transition to the ectomycorrhizal habit in the genomes of a hyperdiverse lineage of mushroom-forming fungi.</title>
        <authorList>
            <person name="Looney B."/>
            <person name="Miyauchi S."/>
            <person name="Morin E."/>
            <person name="Drula E."/>
            <person name="Courty P.E."/>
            <person name="Kohler A."/>
            <person name="Kuo A."/>
            <person name="LaButti K."/>
            <person name="Pangilinan J."/>
            <person name="Lipzen A."/>
            <person name="Riley R."/>
            <person name="Andreopoulos W."/>
            <person name="He G."/>
            <person name="Johnson J."/>
            <person name="Nolan M."/>
            <person name="Tritt A."/>
            <person name="Barry K.W."/>
            <person name="Grigoriev I.V."/>
            <person name="Nagy L.G."/>
            <person name="Hibbett D."/>
            <person name="Henrissat B."/>
            <person name="Matheny P.B."/>
            <person name="Labbe J."/>
            <person name="Martin F.M."/>
        </authorList>
    </citation>
    <scope>NUCLEOTIDE SEQUENCE</scope>
    <source>
        <strain evidence="1">HHB10654</strain>
    </source>
</reference>